<evidence type="ECO:0000256" key="4">
    <source>
        <dbReference type="ARBA" id="ARBA00023315"/>
    </source>
</evidence>
<organism evidence="7">
    <name type="scientific">Thermodesulfovibrio aggregans</name>
    <dbReference type="NCBI Taxonomy" id="86166"/>
    <lineage>
        <taxon>Bacteria</taxon>
        <taxon>Pseudomonadati</taxon>
        <taxon>Nitrospirota</taxon>
        <taxon>Thermodesulfovibrionia</taxon>
        <taxon>Thermodesulfovibrionales</taxon>
        <taxon>Thermodesulfovibrionaceae</taxon>
        <taxon>Thermodesulfovibrio</taxon>
    </lineage>
</organism>
<comment type="caution">
    <text evidence="7">The sequence shown here is derived from an EMBL/GenBank/DDBJ whole genome shotgun (WGS) entry which is preliminary data.</text>
</comment>
<dbReference type="PANTHER" id="PTHR43420">
    <property type="entry name" value="ACETYLTRANSFERASE"/>
    <property type="match status" value="1"/>
</dbReference>
<feature type="domain" description="N-acetyltransferase" evidence="6">
    <location>
        <begin position="3"/>
        <end position="145"/>
    </location>
</feature>
<evidence type="ECO:0000259" key="6">
    <source>
        <dbReference type="PROSITE" id="PS51186"/>
    </source>
</evidence>
<reference evidence="7" key="1">
    <citation type="journal article" date="2020" name="mSystems">
        <title>Genome- and Community-Level Interaction Insights into Carbon Utilization and Element Cycling Functions of Hydrothermarchaeota in Hydrothermal Sediment.</title>
        <authorList>
            <person name="Zhou Z."/>
            <person name="Liu Y."/>
            <person name="Xu W."/>
            <person name="Pan J."/>
            <person name="Luo Z.H."/>
            <person name="Li M."/>
        </authorList>
    </citation>
    <scope>NUCLEOTIDE SEQUENCE [LARGE SCALE GENOMIC DNA]</scope>
    <source>
        <strain evidence="7">SpSt-788</strain>
    </source>
</reference>
<dbReference type="AlphaFoldDB" id="A0A7C4AJJ3"/>
<dbReference type="SUPFAM" id="SSF55729">
    <property type="entry name" value="Acyl-CoA N-acyltransferases (Nat)"/>
    <property type="match status" value="1"/>
</dbReference>
<dbReference type="Pfam" id="PF00583">
    <property type="entry name" value="Acetyltransf_1"/>
    <property type="match status" value="1"/>
</dbReference>
<evidence type="ECO:0000256" key="5">
    <source>
        <dbReference type="RuleBase" id="RU363094"/>
    </source>
</evidence>
<keyword evidence="2 5" id="KW-0963">Cytoplasm</keyword>
<evidence type="ECO:0000256" key="1">
    <source>
        <dbReference type="ARBA" id="ARBA00005395"/>
    </source>
</evidence>
<dbReference type="InterPro" id="IPR016181">
    <property type="entry name" value="Acyl_CoA_acyltransferase"/>
</dbReference>
<dbReference type="NCBIfam" id="TIGR01575">
    <property type="entry name" value="rimI"/>
    <property type="match status" value="1"/>
</dbReference>
<proteinExistence type="inferred from homology"/>
<comment type="function">
    <text evidence="5">Acetylates the N-terminal alanine of ribosomal protein bS18.</text>
</comment>
<keyword evidence="4" id="KW-0012">Acyltransferase</keyword>
<dbReference type="GO" id="GO:0005737">
    <property type="term" value="C:cytoplasm"/>
    <property type="evidence" value="ECO:0007669"/>
    <property type="project" value="UniProtKB-SubCell"/>
</dbReference>
<accession>A0A7C4AJJ3</accession>
<dbReference type="CDD" id="cd04301">
    <property type="entry name" value="NAT_SF"/>
    <property type="match status" value="1"/>
</dbReference>
<comment type="catalytic activity">
    <reaction evidence="5">
        <text>N-terminal L-alanyl-[ribosomal protein bS18] + acetyl-CoA = N-terminal N(alpha)-acetyl-L-alanyl-[ribosomal protein bS18] + CoA + H(+)</text>
        <dbReference type="Rhea" id="RHEA:43756"/>
        <dbReference type="Rhea" id="RHEA-COMP:10676"/>
        <dbReference type="Rhea" id="RHEA-COMP:10677"/>
        <dbReference type="ChEBI" id="CHEBI:15378"/>
        <dbReference type="ChEBI" id="CHEBI:57287"/>
        <dbReference type="ChEBI" id="CHEBI:57288"/>
        <dbReference type="ChEBI" id="CHEBI:64718"/>
        <dbReference type="ChEBI" id="CHEBI:83683"/>
        <dbReference type="EC" id="2.3.1.266"/>
    </reaction>
</comment>
<protein>
    <recommendedName>
        <fullName evidence="5">[Ribosomal protein bS18]-alanine N-acetyltransferase</fullName>
        <ecNumber evidence="5">2.3.1.266</ecNumber>
    </recommendedName>
</protein>
<evidence type="ECO:0000256" key="3">
    <source>
        <dbReference type="ARBA" id="ARBA00022679"/>
    </source>
</evidence>
<dbReference type="PANTHER" id="PTHR43420:SF44">
    <property type="entry name" value="ACETYLTRANSFERASE YPEA"/>
    <property type="match status" value="1"/>
</dbReference>
<dbReference type="Gene3D" id="3.40.630.30">
    <property type="match status" value="1"/>
</dbReference>
<dbReference type="EC" id="2.3.1.266" evidence="5"/>
<dbReference type="PROSITE" id="PS51186">
    <property type="entry name" value="GNAT"/>
    <property type="match status" value="1"/>
</dbReference>
<evidence type="ECO:0000256" key="2">
    <source>
        <dbReference type="ARBA" id="ARBA00022490"/>
    </source>
</evidence>
<dbReference type="InterPro" id="IPR050680">
    <property type="entry name" value="YpeA/RimI_acetyltransf"/>
</dbReference>
<sequence length="145" mass="16722">MKIKIRDLEERDLSYVVEIAKQSFTIPWSLKSFKKELSCDSSILKVAEIEGEIVGYAVFRRVLDEVELLSVAVSPSCRRKGIATKLIKETLKEIKDGIKACFLEVRVSNEGAIRLYEKLGFLKIGIRKKYYFFPEEDAIIMRLKI</sequence>
<dbReference type="GO" id="GO:0008999">
    <property type="term" value="F:protein-N-terminal-alanine acetyltransferase activity"/>
    <property type="evidence" value="ECO:0007669"/>
    <property type="project" value="UniProtKB-EC"/>
</dbReference>
<comment type="subcellular location">
    <subcellularLocation>
        <location evidence="5">Cytoplasm</location>
    </subcellularLocation>
</comment>
<dbReference type="InterPro" id="IPR006464">
    <property type="entry name" value="AcTrfase_RimI/Ard1"/>
</dbReference>
<name>A0A7C4AJJ3_9BACT</name>
<dbReference type="InterPro" id="IPR000182">
    <property type="entry name" value="GNAT_dom"/>
</dbReference>
<comment type="similarity">
    <text evidence="1 5">Belongs to the acetyltransferase family. RimI subfamily.</text>
</comment>
<keyword evidence="3 7" id="KW-0808">Transferase</keyword>
<evidence type="ECO:0000313" key="7">
    <source>
        <dbReference type="EMBL" id="HGG99635.1"/>
    </source>
</evidence>
<dbReference type="EMBL" id="DTHO01000045">
    <property type="protein sequence ID" value="HGG99635.1"/>
    <property type="molecule type" value="Genomic_DNA"/>
</dbReference>
<gene>
    <name evidence="7" type="primary">rimI</name>
    <name evidence="7" type="ORF">ENV75_04200</name>
</gene>